<proteinExistence type="inferred from homology"/>
<dbReference type="InterPro" id="IPR006913">
    <property type="entry name" value="CENP-V/GFA"/>
</dbReference>
<keyword evidence="7" id="KW-1185">Reference proteome</keyword>
<dbReference type="GO" id="GO:0046872">
    <property type="term" value="F:metal ion binding"/>
    <property type="evidence" value="ECO:0007669"/>
    <property type="project" value="UniProtKB-KW"/>
</dbReference>
<dbReference type="Proteomes" id="UP000799770">
    <property type="component" value="Unassembled WGS sequence"/>
</dbReference>
<accession>A0A6A5Z0D1</accession>
<dbReference type="PANTHER" id="PTHR33337">
    <property type="entry name" value="GFA DOMAIN-CONTAINING PROTEIN"/>
    <property type="match status" value="1"/>
</dbReference>
<dbReference type="PANTHER" id="PTHR33337:SF43">
    <property type="entry name" value="CENP-V_GFA DOMAIN-CONTAINING PROTEIN"/>
    <property type="match status" value="1"/>
</dbReference>
<dbReference type="OrthoDB" id="2212170at2759"/>
<evidence type="ECO:0000256" key="2">
    <source>
        <dbReference type="ARBA" id="ARBA00022723"/>
    </source>
</evidence>
<sequence length="212" mass="23355">MSFSIELLSRLSSICLFSSLLPHFKCHISGVSEFTPCGAHLFASIRSASRCIAVEPAYCALTHLSKQLPKLDEHTLSEVAHIMPTTGHCNCESIKITLAELPPKSALCYCKNCRRAGSAAFTVNYLIDRKDVELQDPNGALKTYVDKNTTSGNTLYRKFCGNCGSPVMSVMSPDNPMVILKGGLFNHLPEPLHEVFTHDKAPWLDVKKEEAK</sequence>
<dbReference type="SUPFAM" id="SSF51316">
    <property type="entry name" value="Mss4-like"/>
    <property type="match status" value="1"/>
</dbReference>
<name>A0A6A5Z0D1_9PLEO</name>
<keyword evidence="3" id="KW-0862">Zinc</keyword>
<evidence type="ECO:0000259" key="5">
    <source>
        <dbReference type="PROSITE" id="PS51891"/>
    </source>
</evidence>
<evidence type="ECO:0000313" key="6">
    <source>
        <dbReference type="EMBL" id="KAF2112875.1"/>
    </source>
</evidence>
<dbReference type="GO" id="GO:0016846">
    <property type="term" value="F:carbon-sulfur lyase activity"/>
    <property type="evidence" value="ECO:0007669"/>
    <property type="project" value="InterPro"/>
</dbReference>
<protein>
    <submittedName>
        <fullName evidence="6">Mss4-like protein</fullName>
    </submittedName>
</protein>
<evidence type="ECO:0000313" key="7">
    <source>
        <dbReference type="Proteomes" id="UP000799770"/>
    </source>
</evidence>
<evidence type="ECO:0000256" key="3">
    <source>
        <dbReference type="ARBA" id="ARBA00022833"/>
    </source>
</evidence>
<evidence type="ECO:0000256" key="4">
    <source>
        <dbReference type="ARBA" id="ARBA00023239"/>
    </source>
</evidence>
<organism evidence="6 7">
    <name type="scientific">Lophiotrema nucula</name>
    <dbReference type="NCBI Taxonomy" id="690887"/>
    <lineage>
        <taxon>Eukaryota</taxon>
        <taxon>Fungi</taxon>
        <taxon>Dikarya</taxon>
        <taxon>Ascomycota</taxon>
        <taxon>Pezizomycotina</taxon>
        <taxon>Dothideomycetes</taxon>
        <taxon>Pleosporomycetidae</taxon>
        <taxon>Pleosporales</taxon>
        <taxon>Lophiotremataceae</taxon>
        <taxon>Lophiotrema</taxon>
    </lineage>
</organism>
<dbReference type="EMBL" id="ML977329">
    <property type="protein sequence ID" value="KAF2112875.1"/>
    <property type="molecule type" value="Genomic_DNA"/>
</dbReference>
<dbReference type="PROSITE" id="PS51891">
    <property type="entry name" value="CENP_V_GFA"/>
    <property type="match status" value="1"/>
</dbReference>
<keyword evidence="4" id="KW-0456">Lyase</keyword>
<dbReference type="Pfam" id="PF04828">
    <property type="entry name" value="GFA"/>
    <property type="match status" value="1"/>
</dbReference>
<keyword evidence="2" id="KW-0479">Metal-binding</keyword>
<gene>
    <name evidence="6" type="ORF">BDV96DRAFT_524094</name>
</gene>
<evidence type="ECO:0000256" key="1">
    <source>
        <dbReference type="ARBA" id="ARBA00005495"/>
    </source>
</evidence>
<dbReference type="AlphaFoldDB" id="A0A6A5Z0D1"/>
<feature type="domain" description="CENP-V/GFA" evidence="5">
    <location>
        <begin position="85"/>
        <end position="204"/>
    </location>
</feature>
<dbReference type="InterPro" id="IPR011057">
    <property type="entry name" value="Mss4-like_sf"/>
</dbReference>
<reference evidence="6" key="1">
    <citation type="journal article" date="2020" name="Stud. Mycol.">
        <title>101 Dothideomycetes genomes: a test case for predicting lifestyles and emergence of pathogens.</title>
        <authorList>
            <person name="Haridas S."/>
            <person name="Albert R."/>
            <person name="Binder M."/>
            <person name="Bloem J."/>
            <person name="Labutti K."/>
            <person name="Salamov A."/>
            <person name="Andreopoulos B."/>
            <person name="Baker S."/>
            <person name="Barry K."/>
            <person name="Bills G."/>
            <person name="Bluhm B."/>
            <person name="Cannon C."/>
            <person name="Castanera R."/>
            <person name="Culley D."/>
            <person name="Daum C."/>
            <person name="Ezra D."/>
            <person name="Gonzalez J."/>
            <person name="Henrissat B."/>
            <person name="Kuo A."/>
            <person name="Liang C."/>
            <person name="Lipzen A."/>
            <person name="Lutzoni F."/>
            <person name="Magnuson J."/>
            <person name="Mondo S."/>
            <person name="Nolan M."/>
            <person name="Ohm R."/>
            <person name="Pangilinan J."/>
            <person name="Park H.-J."/>
            <person name="Ramirez L."/>
            <person name="Alfaro M."/>
            <person name="Sun H."/>
            <person name="Tritt A."/>
            <person name="Yoshinaga Y."/>
            <person name="Zwiers L.-H."/>
            <person name="Turgeon B."/>
            <person name="Goodwin S."/>
            <person name="Spatafora J."/>
            <person name="Crous P."/>
            <person name="Grigoriev I."/>
        </authorList>
    </citation>
    <scope>NUCLEOTIDE SEQUENCE</scope>
    <source>
        <strain evidence="6">CBS 627.86</strain>
    </source>
</reference>
<comment type="similarity">
    <text evidence="1">Belongs to the Gfa family.</text>
</comment>
<dbReference type="Gene3D" id="3.90.1590.10">
    <property type="entry name" value="glutathione-dependent formaldehyde- activating enzyme (gfa)"/>
    <property type="match status" value="1"/>
</dbReference>